<keyword evidence="3" id="KW-0406">Ion transport</keyword>
<evidence type="ECO:0000313" key="4">
    <source>
        <dbReference type="EMBL" id="KKL93632.1"/>
    </source>
</evidence>
<evidence type="ECO:0008006" key="5">
    <source>
        <dbReference type="Google" id="ProtNLM"/>
    </source>
</evidence>
<dbReference type="Gene3D" id="3.40.50.10580">
    <property type="entry name" value="ATPase, V1 complex, subunit F"/>
    <property type="match status" value="1"/>
</dbReference>
<name>A0A0F9J386_9ZZZZ</name>
<evidence type="ECO:0000256" key="1">
    <source>
        <dbReference type="ARBA" id="ARBA00010148"/>
    </source>
</evidence>
<keyword evidence="2" id="KW-0813">Transport</keyword>
<accession>A0A0F9J386</accession>
<evidence type="ECO:0000256" key="3">
    <source>
        <dbReference type="ARBA" id="ARBA00023065"/>
    </source>
</evidence>
<sequence length="105" mass="12046">MVDQKVIILGNEEHVLMLALLGIEGIIVKDPEDFLKIFRELIIKPSTGMILVALGLPKDIMKYLIDFKINNRRPFIFILPDIFKTEIDKEDLVLNRILDAVSDII</sequence>
<dbReference type="GO" id="GO:0046961">
    <property type="term" value="F:proton-transporting ATPase activity, rotational mechanism"/>
    <property type="evidence" value="ECO:0007669"/>
    <property type="project" value="InterPro"/>
</dbReference>
<reference evidence="4" key="1">
    <citation type="journal article" date="2015" name="Nature">
        <title>Complex archaea that bridge the gap between prokaryotes and eukaryotes.</title>
        <authorList>
            <person name="Spang A."/>
            <person name="Saw J.H."/>
            <person name="Jorgensen S.L."/>
            <person name="Zaremba-Niedzwiedzka K."/>
            <person name="Martijn J."/>
            <person name="Lind A.E."/>
            <person name="van Eijk R."/>
            <person name="Schleper C."/>
            <person name="Guy L."/>
            <person name="Ettema T.J."/>
        </authorList>
    </citation>
    <scope>NUCLEOTIDE SEQUENCE</scope>
</reference>
<dbReference type="SUPFAM" id="SSF159468">
    <property type="entry name" value="AtpF-like"/>
    <property type="match status" value="1"/>
</dbReference>
<gene>
    <name evidence="4" type="ORF">LCGC14_1872750</name>
</gene>
<organism evidence="4">
    <name type="scientific">marine sediment metagenome</name>
    <dbReference type="NCBI Taxonomy" id="412755"/>
    <lineage>
        <taxon>unclassified sequences</taxon>
        <taxon>metagenomes</taxon>
        <taxon>ecological metagenomes</taxon>
    </lineage>
</organism>
<dbReference type="Pfam" id="PF01990">
    <property type="entry name" value="ATP-synt_F"/>
    <property type="match status" value="1"/>
</dbReference>
<proteinExistence type="inferred from homology"/>
<comment type="similarity">
    <text evidence="1">Belongs to the V-ATPase F subunit family.</text>
</comment>
<dbReference type="AlphaFoldDB" id="A0A0F9J386"/>
<dbReference type="InterPro" id="IPR036906">
    <property type="entry name" value="ATPase_V1_fsu_sf"/>
</dbReference>
<evidence type="ECO:0000256" key="2">
    <source>
        <dbReference type="ARBA" id="ARBA00022448"/>
    </source>
</evidence>
<protein>
    <recommendedName>
        <fullName evidence="5">ATP synthase subunit F</fullName>
    </recommendedName>
</protein>
<dbReference type="EMBL" id="LAZR01019134">
    <property type="protein sequence ID" value="KKL93632.1"/>
    <property type="molecule type" value="Genomic_DNA"/>
</dbReference>
<comment type="caution">
    <text evidence="4">The sequence shown here is derived from an EMBL/GenBank/DDBJ whole genome shotgun (WGS) entry which is preliminary data.</text>
</comment>
<dbReference type="InterPro" id="IPR008218">
    <property type="entry name" value="ATPase_V1-cplx_f_g_su"/>
</dbReference>